<evidence type="ECO:0000313" key="2">
    <source>
        <dbReference type="Proteomes" id="UP001370758"/>
    </source>
</evidence>
<sequence length="343" mass="35509">MASSSSAPLPLASPSSYSDHERYFISSGKQISFQPIPTPIYRLAQTTESIKTKGTLWQLNPSASDDPSTTGNTFDVVSSLPLFVARYDSPLVSGNDSKTIYWEFEITSLGYSDTLASLAFGFVVKDAGSEAVASNSNGSLRPYDQVAAPKSLSGPSVLWNSTDGGVYDNGAKVPDSDFQAKVGDTIGLGITFQFDPSVPMVPTRDVNDNPNAKAGKFSKSLDSKGNKTTRVAEVKDLVAVPTRVFVTINGEEKGVGGDVARAFISGVTDVFPVLVVSGPGVGGKVKIGEAVNFGGEGGLADAQLAAKGNTANAGHKKSKFSKVFKIPGGGGWFGGVGMGSSGG</sequence>
<gene>
    <name evidence="1" type="ORF">TWF481_007546</name>
</gene>
<dbReference type="InterPro" id="IPR043136">
    <property type="entry name" value="B30.2/SPRY_sf"/>
</dbReference>
<organism evidence="1 2">
    <name type="scientific">Arthrobotrys musiformis</name>
    <dbReference type="NCBI Taxonomy" id="47236"/>
    <lineage>
        <taxon>Eukaryota</taxon>
        <taxon>Fungi</taxon>
        <taxon>Dikarya</taxon>
        <taxon>Ascomycota</taxon>
        <taxon>Pezizomycotina</taxon>
        <taxon>Orbiliomycetes</taxon>
        <taxon>Orbiliales</taxon>
        <taxon>Orbiliaceae</taxon>
        <taxon>Arthrobotrys</taxon>
    </lineage>
</organism>
<dbReference type="EMBL" id="JAVHJL010000004">
    <property type="protein sequence ID" value="KAK6505655.1"/>
    <property type="molecule type" value="Genomic_DNA"/>
</dbReference>
<evidence type="ECO:0000313" key="1">
    <source>
        <dbReference type="EMBL" id="KAK6505655.1"/>
    </source>
</evidence>
<dbReference type="Proteomes" id="UP001370758">
    <property type="component" value="Unassembled WGS sequence"/>
</dbReference>
<protein>
    <submittedName>
        <fullName evidence="1">Uncharacterized protein</fullName>
    </submittedName>
</protein>
<dbReference type="Gene3D" id="2.60.120.920">
    <property type="match status" value="1"/>
</dbReference>
<keyword evidence="2" id="KW-1185">Reference proteome</keyword>
<name>A0AAV9WCT4_9PEZI</name>
<comment type="caution">
    <text evidence="1">The sequence shown here is derived from an EMBL/GenBank/DDBJ whole genome shotgun (WGS) entry which is preliminary data.</text>
</comment>
<accession>A0AAV9WCT4</accession>
<dbReference type="AlphaFoldDB" id="A0AAV9WCT4"/>
<proteinExistence type="predicted"/>
<reference evidence="1 2" key="1">
    <citation type="submission" date="2023-08" db="EMBL/GenBank/DDBJ databases">
        <authorList>
            <person name="Palmer J.M."/>
        </authorList>
    </citation>
    <scope>NUCLEOTIDE SEQUENCE [LARGE SCALE GENOMIC DNA]</scope>
    <source>
        <strain evidence="1 2">TWF481</strain>
    </source>
</reference>